<dbReference type="GeneID" id="100373662"/>
<sequence length="198" mass="21540">MDDYLEREIELNQIHEDILARREVLLRHSEWHLGSLEKKKKSAADELILANARNQSLIEDVKRVETELRRNAVKGNSPKLQALKALNANGDACSQTSDFGAGLSGQGTRCASSLLSACQGLSCGTRLRNLPLSPGSAVGFDSFLADPRVSLERTDTVMRRTIEHALTHIFKLKGDSSLASDTAGTSAVPQSLPSVTTW</sequence>
<dbReference type="Proteomes" id="UP000694865">
    <property type="component" value="Unplaced"/>
</dbReference>
<evidence type="ECO:0000313" key="1">
    <source>
        <dbReference type="Proteomes" id="UP000694865"/>
    </source>
</evidence>
<organism evidence="1 2">
    <name type="scientific">Saccoglossus kowalevskii</name>
    <name type="common">Acorn worm</name>
    <dbReference type="NCBI Taxonomy" id="10224"/>
    <lineage>
        <taxon>Eukaryota</taxon>
        <taxon>Metazoa</taxon>
        <taxon>Hemichordata</taxon>
        <taxon>Enteropneusta</taxon>
        <taxon>Harrimaniidae</taxon>
        <taxon>Saccoglossus</taxon>
    </lineage>
</organism>
<dbReference type="RefSeq" id="XP_002733959.1">
    <property type="nucleotide sequence ID" value="XM_002733913.2"/>
</dbReference>
<reference evidence="2" key="1">
    <citation type="submission" date="2025-08" db="UniProtKB">
        <authorList>
            <consortium name="RefSeq"/>
        </authorList>
    </citation>
    <scope>IDENTIFICATION</scope>
    <source>
        <tissue evidence="2">Testes</tissue>
    </source>
</reference>
<proteinExistence type="predicted"/>
<gene>
    <name evidence="2" type="primary">LOC100373662</name>
</gene>
<dbReference type="PANTHER" id="PTHR14286:SF2">
    <property type="entry name" value="CENTROSOMAL PROTEIN 15 KDA"/>
    <property type="match status" value="1"/>
</dbReference>
<accession>A0ABM0GNN6</accession>
<keyword evidence="1" id="KW-1185">Reference proteome</keyword>
<dbReference type="InterPro" id="IPR028006">
    <property type="entry name" value="CEP15-like"/>
</dbReference>
<dbReference type="PANTHER" id="PTHR14286">
    <property type="entry name" value="GENE, 49355-RELATED"/>
    <property type="match status" value="1"/>
</dbReference>
<dbReference type="Pfam" id="PF15134">
    <property type="entry name" value="CEP15-like"/>
    <property type="match status" value="1"/>
</dbReference>
<evidence type="ECO:0000313" key="2">
    <source>
        <dbReference type="RefSeq" id="XP_002733959.1"/>
    </source>
</evidence>
<name>A0ABM0GNN6_SACKO</name>
<protein>
    <submittedName>
        <fullName evidence="2">Uncharacterized protein LOC100373662</fullName>
    </submittedName>
</protein>